<gene>
    <name evidence="4" type="primary">LOC100368147</name>
</gene>
<feature type="region of interest" description="Disordered" evidence="2">
    <location>
        <begin position="827"/>
        <end position="865"/>
    </location>
</feature>
<feature type="compositionally biased region" description="Polar residues" evidence="2">
    <location>
        <begin position="10"/>
        <end position="22"/>
    </location>
</feature>
<dbReference type="RefSeq" id="XP_006821473.1">
    <property type="nucleotide sequence ID" value="XM_006821410.1"/>
</dbReference>
<feature type="compositionally biased region" description="Polar residues" evidence="2">
    <location>
        <begin position="832"/>
        <end position="865"/>
    </location>
</feature>
<dbReference type="InterPro" id="IPR011989">
    <property type="entry name" value="ARM-like"/>
</dbReference>
<accession>A0ABM0MN82</accession>
<dbReference type="PANTHER" id="PTHR46464:SF2">
    <property type="entry name" value="ANKYRIN AND ARMADILLO REPEAT-CONTAINING PROTEIN"/>
    <property type="match status" value="1"/>
</dbReference>
<dbReference type="Proteomes" id="UP000694865">
    <property type="component" value="Unplaced"/>
</dbReference>
<dbReference type="InterPro" id="IPR043379">
    <property type="entry name" value="ANKAR"/>
</dbReference>
<feature type="repeat" description="ARM" evidence="1">
    <location>
        <begin position="463"/>
        <end position="490"/>
    </location>
</feature>
<dbReference type="PANTHER" id="PTHR46464">
    <property type="entry name" value="ANK_REP_REGION DOMAIN-CONTAINING PROTEIN"/>
    <property type="match status" value="1"/>
</dbReference>
<sequence>MSGQDRLENVNPTIHSRLNSRSVTEDEENDDVVDAIDSREVLISFLVVGGRSWGTSSEVEKDEYTKEKSIMNDLDEKGWGHIHHAASRGFIKSITRFVMASEDQLEFPTADDRHMTPLLLGVESGNLETVEYEEAEAGGMMLANLTTRTEDKVSPYWEDIYNNEGVTALVKVTKGQISDKAKIYAFQALLNIIEPKDVKDKAVQAGAIPAILKQFKSSDKKLVLVAAKLLCQIAKVSDYVDLIVNHSAIPALVKLSQTMNDTEILVQVVTTLGLIAKGNPEHRAKIGGTSGCFSALSALYDECKSKSLLIALTTAIAQIVKDNRENQSAFINEGGASHVIMLASQKIRELQLCAIEAIHMLALDNQHTQKAILEEGGIMPLMQLLKRSRAPNVQVCTAQALWALAGENMEERRTMGSAIGVNLLIEFLSALPEHDVLHYIGAEGLGVLAQGPLNKQDLISQSNGVQPLVRLLRSTKEHIVLSAIRALRYLCVGIGFVPHEVNQNTLASSRGIRYLVPLMIYSKNELIQVESALTLGCAALGNVDVMSQINDNSEFNYVHILRLLYSHDDLVRLLAGSALSAFGYNSLQQQKEIAESGGVRYHCFVPFLESEDEFFRCNSAFQVVVLARIIPDEDQASSSAIGIKLLVDLLEESNSQEIHGLAADCIARLAHTRAGVPAAIVSVNAVYLLCKLMLSESEQVRGSAAIALGYLSYNHKAERQLLNRCRKEPVLMKVLKYHTRKSKLSPQFTEDWKHFMKIGLPPIDDKPSLVCKKPDYLQMKPQNEQHRYTILSFGESVTSHQQSSPTNQLSITYNEELIPDAPITVDAPVMNDLTNPSPKLSSGSQHTPHTASSVHSNRSIQSEVA</sequence>
<dbReference type="SMART" id="SM00185">
    <property type="entry name" value="ARM"/>
    <property type="match status" value="8"/>
</dbReference>
<evidence type="ECO:0000313" key="3">
    <source>
        <dbReference type="Proteomes" id="UP000694865"/>
    </source>
</evidence>
<organism evidence="3 4">
    <name type="scientific">Saccoglossus kowalevskii</name>
    <name type="common">Acorn worm</name>
    <dbReference type="NCBI Taxonomy" id="10224"/>
    <lineage>
        <taxon>Eukaryota</taxon>
        <taxon>Metazoa</taxon>
        <taxon>Hemichordata</taxon>
        <taxon>Enteropneusta</taxon>
        <taxon>Harrimaniidae</taxon>
        <taxon>Saccoglossus</taxon>
    </lineage>
</organism>
<keyword evidence="3" id="KW-1185">Reference proteome</keyword>
<dbReference type="Pfam" id="PF00514">
    <property type="entry name" value="Arm"/>
    <property type="match status" value="1"/>
</dbReference>
<name>A0ABM0MN82_SACKO</name>
<proteinExistence type="predicted"/>
<dbReference type="SUPFAM" id="SSF48371">
    <property type="entry name" value="ARM repeat"/>
    <property type="match status" value="2"/>
</dbReference>
<protein>
    <submittedName>
        <fullName evidence="4">Ankyrin and armadillo repeat-containing protein-like</fullName>
    </submittedName>
</protein>
<dbReference type="Gene3D" id="1.25.10.10">
    <property type="entry name" value="Leucine-rich Repeat Variant"/>
    <property type="match status" value="3"/>
</dbReference>
<reference evidence="4" key="1">
    <citation type="submission" date="2025-08" db="UniProtKB">
        <authorList>
            <consortium name="RefSeq"/>
        </authorList>
    </citation>
    <scope>IDENTIFICATION</scope>
    <source>
        <tissue evidence="4">Testes</tissue>
    </source>
</reference>
<evidence type="ECO:0000256" key="2">
    <source>
        <dbReference type="SAM" id="MobiDB-lite"/>
    </source>
</evidence>
<dbReference type="InterPro" id="IPR000225">
    <property type="entry name" value="Armadillo"/>
</dbReference>
<feature type="region of interest" description="Disordered" evidence="2">
    <location>
        <begin position="1"/>
        <end position="29"/>
    </location>
</feature>
<dbReference type="PROSITE" id="PS50176">
    <property type="entry name" value="ARM_REPEAT"/>
    <property type="match status" value="1"/>
</dbReference>
<dbReference type="GeneID" id="100368147"/>
<evidence type="ECO:0000256" key="1">
    <source>
        <dbReference type="PROSITE-ProRule" id="PRU00259"/>
    </source>
</evidence>
<evidence type="ECO:0000313" key="4">
    <source>
        <dbReference type="RefSeq" id="XP_006821473.1"/>
    </source>
</evidence>
<dbReference type="InterPro" id="IPR016024">
    <property type="entry name" value="ARM-type_fold"/>
</dbReference>